<dbReference type="GO" id="GO:0015562">
    <property type="term" value="F:efflux transmembrane transporter activity"/>
    <property type="evidence" value="ECO:0007669"/>
    <property type="project" value="InterPro"/>
</dbReference>
<dbReference type="PROSITE" id="PS51257">
    <property type="entry name" value="PROKAR_LIPOPROTEIN"/>
    <property type="match status" value="1"/>
</dbReference>
<evidence type="ECO:0000313" key="7">
    <source>
        <dbReference type="EMBL" id="KAA6331606.1"/>
    </source>
</evidence>
<protein>
    <submittedName>
        <fullName evidence="7">Cobalt-zinc-cadmium resistance protein CzcC</fullName>
    </submittedName>
</protein>
<accession>A0A5J4RC58</accession>
<evidence type="ECO:0000256" key="5">
    <source>
        <dbReference type="ARBA" id="ARBA00023136"/>
    </source>
</evidence>
<dbReference type="SUPFAM" id="SSF56954">
    <property type="entry name" value="Outer membrane efflux proteins (OEP)"/>
    <property type="match status" value="1"/>
</dbReference>
<evidence type="ECO:0000256" key="6">
    <source>
        <dbReference type="ARBA" id="ARBA00023237"/>
    </source>
</evidence>
<dbReference type="AlphaFoldDB" id="A0A5J4RC58"/>
<dbReference type="GO" id="GO:0009279">
    <property type="term" value="C:cell outer membrane"/>
    <property type="evidence" value="ECO:0007669"/>
    <property type="project" value="UniProtKB-SubCell"/>
</dbReference>
<gene>
    <name evidence="7" type="ORF">EZS27_019804</name>
</gene>
<dbReference type="GO" id="GO:0015288">
    <property type="term" value="F:porin activity"/>
    <property type="evidence" value="ECO:0007669"/>
    <property type="project" value="TreeGrafter"/>
</dbReference>
<dbReference type="PANTHER" id="PTHR30026">
    <property type="entry name" value="OUTER MEMBRANE PROTEIN TOLC"/>
    <property type="match status" value="1"/>
</dbReference>
<dbReference type="PANTHER" id="PTHR30026:SF20">
    <property type="entry name" value="OUTER MEMBRANE PROTEIN TOLC"/>
    <property type="match status" value="1"/>
</dbReference>
<evidence type="ECO:0000256" key="1">
    <source>
        <dbReference type="ARBA" id="ARBA00004442"/>
    </source>
</evidence>
<comment type="caution">
    <text evidence="7">The sequence shown here is derived from an EMBL/GenBank/DDBJ whole genome shotgun (WGS) entry which is preliminary data.</text>
</comment>
<keyword evidence="6" id="KW-0998">Cell outer membrane</keyword>
<evidence type="ECO:0000256" key="2">
    <source>
        <dbReference type="ARBA" id="ARBA00022448"/>
    </source>
</evidence>
<dbReference type="Pfam" id="PF02321">
    <property type="entry name" value="OEP"/>
    <property type="match status" value="1"/>
</dbReference>
<dbReference type="InterPro" id="IPR051906">
    <property type="entry name" value="TolC-like"/>
</dbReference>
<evidence type="ECO:0000256" key="4">
    <source>
        <dbReference type="ARBA" id="ARBA00022692"/>
    </source>
</evidence>
<keyword evidence="3" id="KW-1134">Transmembrane beta strand</keyword>
<evidence type="ECO:0000256" key="3">
    <source>
        <dbReference type="ARBA" id="ARBA00022452"/>
    </source>
</evidence>
<keyword evidence="5" id="KW-0472">Membrane</keyword>
<dbReference type="Gene3D" id="1.20.1600.10">
    <property type="entry name" value="Outer membrane efflux proteins (OEP)"/>
    <property type="match status" value="1"/>
</dbReference>
<organism evidence="7">
    <name type="scientific">termite gut metagenome</name>
    <dbReference type="NCBI Taxonomy" id="433724"/>
    <lineage>
        <taxon>unclassified sequences</taxon>
        <taxon>metagenomes</taxon>
        <taxon>organismal metagenomes</taxon>
    </lineage>
</organism>
<sequence length="425" mass="47953">MKKSFPITTILWLGCFAIHSQTLETMQQTIDYRTYIERVRQHNLGYAAEKLNISVAEAEVKAARIFNDPAISVEYADNDDRRMQMGRSVSVELSRTFSLGKRSAGIGLAKSEKALAEALLEDYFHTLRAEASLAYLETIKQSELYRVKESSYESIRRLAEGDSIKYTLGKITYTDAVQSKLEAGMAYNDLMQAQTELYNSYSSLGLWTGVFSHDTLYGPVGRLKMNNRAFDTGELLQTALTNRADLAAAMQNTEVAQKALKVVKRERKPDIDWAVGYNFNTEVRNEIAPAPKFNGITVGLSVPLKFSNLNRGAVRAAEYRMQQAEINYLQAELEVQTSVMQSLRRYVSLQEQVKQYDEGLLENAKLVIQGKIYSYDRGEISLLEVLDAQRTYDELHASYIETLFGCAAALIELEQNAGIWDIIVE</sequence>
<reference evidence="7" key="1">
    <citation type="submission" date="2019-03" db="EMBL/GenBank/DDBJ databases">
        <title>Single cell metagenomics reveals metabolic interactions within the superorganism composed of flagellate Streblomastix strix and complex community of Bacteroidetes bacteria on its surface.</title>
        <authorList>
            <person name="Treitli S.C."/>
            <person name="Kolisko M."/>
            <person name="Husnik F."/>
            <person name="Keeling P."/>
            <person name="Hampl V."/>
        </authorList>
    </citation>
    <scope>NUCLEOTIDE SEQUENCE</scope>
    <source>
        <strain evidence="7">STM</strain>
    </source>
</reference>
<dbReference type="GO" id="GO:1990281">
    <property type="term" value="C:efflux pump complex"/>
    <property type="evidence" value="ECO:0007669"/>
    <property type="project" value="TreeGrafter"/>
</dbReference>
<name>A0A5J4RC58_9ZZZZ</name>
<keyword evidence="4" id="KW-0812">Transmembrane</keyword>
<proteinExistence type="predicted"/>
<keyword evidence="2" id="KW-0813">Transport</keyword>
<dbReference type="InterPro" id="IPR003423">
    <property type="entry name" value="OMP_efflux"/>
</dbReference>
<dbReference type="EMBL" id="SNRY01001350">
    <property type="protein sequence ID" value="KAA6331606.1"/>
    <property type="molecule type" value="Genomic_DNA"/>
</dbReference>
<comment type="subcellular location">
    <subcellularLocation>
        <location evidence="1">Cell outer membrane</location>
    </subcellularLocation>
</comment>